<reference evidence="2" key="1">
    <citation type="journal article" date="2023" name="Nat. Plants">
        <title>Single-cell RNA sequencing provides a high-resolution roadmap for understanding the multicellular compartmentation of specialized metabolism.</title>
        <authorList>
            <person name="Sun S."/>
            <person name="Shen X."/>
            <person name="Li Y."/>
            <person name="Li Y."/>
            <person name="Wang S."/>
            <person name="Li R."/>
            <person name="Zhang H."/>
            <person name="Shen G."/>
            <person name="Guo B."/>
            <person name="Wei J."/>
            <person name="Xu J."/>
            <person name="St-Pierre B."/>
            <person name="Chen S."/>
            <person name="Sun C."/>
        </authorList>
    </citation>
    <scope>NUCLEOTIDE SEQUENCE [LARGE SCALE GENOMIC DNA]</scope>
</reference>
<accession>A0ACC0AJX5</accession>
<name>A0ACC0AJX5_CATRO</name>
<protein>
    <submittedName>
        <fullName evidence="1">Uncharacterized protein</fullName>
    </submittedName>
</protein>
<proteinExistence type="predicted"/>
<evidence type="ECO:0000313" key="2">
    <source>
        <dbReference type="Proteomes" id="UP001060085"/>
    </source>
</evidence>
<dbReference type="EMBL" id="CM044705">
    <property type="protein sequence ID" value="KAI5660906.1"/>
    <property type="molecule type" value="Genomic_DNA"/>
</dbReference>
<keyword evidence="2" id="KW-1185">Reference proteome</keyword>
<evidence type="ECO:0000313" key="1">
    <source>
        <dbReference type="EMBL" id="KAI5660906.1"/>
    </source>
</evidence>
<organism evidence="1 2">
    <name type="scientific">Catharanthus roseus</name>
    <name type="common">Madagascar periwinkle</name>
    <name type="synonym">Vinca rosea</name>
    <dbReference type="NCBI Taxonomy" id="4058"/>
    <lineage>
        <taxon>Eukaryota</taxon>
        <taxon>Viridiplantae</taxon>
        <taxon>Streptophyta</taxon>
        <taxon>Embryophyta</taxon>
        <taxon>Tracheophyta</taxon>
        <taxon>Spermatophyta</taxon>
        <taxon>Magnoliopsida</taxon>
        <taxon>eudicotyledons</taxon>
        <taxon>Gunneridae</taxon>
        <taxon>Pentapetalae</taxon>
        <taxon>asterids</taxon>
        <taxon>lamiids</taxon>
        <taxon>Gentianales</taxon>
        <taxon>Apocynaceae</taxon>
        <taxon>Rauvolfioideae</taxon>
        <taxon>Vinceae</taxon>
        <taxon>Catharanthinae</taxon>
        <taxon>Catharanthus</taxon>
    </lineage>
</organism>
<dbReference type="Proteomes" id="UP001060085">
    <property type="component" value="Linkage Group LG05"/>
</dbReference>
<sequence>MGNCWPKPVDTLPPLTNHNKPADHNHPPVYNNAKAPIINKDRSASTDRNYNNNKNDYSNSPVEEVFGAGGDQQVVATETATATAASESDKNGKIITPNLKMFSFAELKSATRNFRPDTVLGEGGFGRVFKGWIDEKSYAPSKVGVGIAVAVKKSNPDSEQGLKEWQAEVKFLGKFSHPNLVKLLGYCWEDREFLLVYEYMQKGSLESHLFRKGAEALSWEIRMKIAIGAARGLAFLHTTEKQVIYRDFKAANILLDGEYNAKLSDFGLAKLGPVDGDSHVTTRIVGTYGYAAPEYMATGHLYVKSDVYGFGVVLLELLTGLRVLDLNRPAGEHNLIEWARPTLPDKRKLRKIMDPRLEGQYPSRGAFQISELIIKCIEPDPKNRPHMEEVLDTLEQVGVLKVKPKDSTSKCNKPKLNDEPNNQRHHRSPLHKYPSGPSGTGNAPTTSNNANSYRHSNSLCLVDDFLSLQRLHLHIPVLQGPRLSLKLRLILISSPLDWIFCNYNRLLEDEDFANWFVYGGYSVSALMLIIFSLLSSADAERSDTRFLLTANGTLRERHDEGFCAMYNICGKRTDGKVLNCPYGTPSVKPDELLSSKIQSLCPTITGNVCCTEAQFETLRSQVQQAIPFLVGCPACLRNFLNLFCELSCSPNQSQFINVTSVAKVGNNLTVDAIDFIITDNFGQGLFESCKDVKFGTMNTRAIEFIGAGAKNFREWYAFIGKQAGPGVPGSPYAINFRSSPPDSSGMKPMNVSTYSCGDSSLGCSCGDCPTSPACSSSSAPAPHEKGSCSVRIGSLKAKCIEVSVAVLYVVLVSLFLGWGFLHRKEGKTSVPRTKPVVNVTDAGVIRNMNRQKDENIPMQMLEDVPQITNGVQLSIVQGYMSRFYRKYGTWVARNPILVLCSSLAIVLVLCLGLIRFRVETRPQKLWVGPGSRAAEEKLFFDSHLAPFYRIEQLIIATIPREVDGKSPSIVTENNIKLLFDIQKKVDAIQANFSGSMVSLTDICMKPLGKDCATQSILQYFKMDPANYDDVGGVEHVQYCFEHYTSADTCMSAFKAPLDPSTALGGFSGSNYSQQQCFMFLRQASAFIVTYPVNNAIDEEGNYTKKAVAWEKAFIQLAKEEILPLVQSKNLTLAFSSESSVEEELKRESTADVITILISYLVMFAYISLTLGDTPHFPSCYISSKVLLGLSGVVLVMLSVLGSVGFFSAIGVKSTLIIMEVIPFLVLAVGVDNMCILVHAVKRQPLELPLEGRISNALVEVGPSITLASLSEVLAFAVGSFIPMPACRVFSMFAALAVLLDFLLQVTAFVALIVFDFLRSEDNRIDCLPCIKISGSDADPEIGVQQRKPGLLARYMKDIHAPILNIWGVKIVVVAVFAAFTLASIALCTRIEPGLEQQIVLPRDSYLQDYFNNLSEYLRIGPPLYFVVKNYNYSSESKQTNQLCSISQCDSNSLVNEIARAALVPETSYIAKPAASWLDDFLVWISPEAFGCCRKFTNGTFCPPDDQDFVQNYCKSSQV</sequence>
<comment type="caution">
    <text evidence="1">The sequence shown here is derived from an EMBL/GenBank/DDBJ whole genome shotgun (WGS) entry which is preliminary data.</text>
</comment>
<gene>
    <name evidence="1" type="ORF">M9H77_20229</name>
</gene>